<sequence>MILNVTIEYRTVWGEELKLRSGRFCYPMEYSDGGKWTASVDTSEWAVGEYHYEVVKDGLLIRREWGSHHLDMLCDGKGSSNYSGTVLDIIDWWQDVPQRLPERCRIFREGTGRKSGTAIPVFSLRSGDDFGTGEFLDLKKLADWAASTGQSVIQILPVNDTTMTRTWRDSYPYNANSSFALHPIYINLPAAGVAADNEYRKMQQELNSLAEVDYERVVREKERLLRQAFAETFSETEALDEYTDFISGNRDWLIPYAVYCVLRDMHGTSDFSQWGEYSVYSSRMAEEFIHKEKEAVDFHCFVQFHLNRQLCEASRYARSKGVILKGDIPIGISRTSVDAWLHPELFNLDSCTGAPPDAFSADGQNWGFPTYNWDRMEEDGFKWWKARLKKMSEYFDAFRIDHILGFFRIWEIPAGSPGTLGHFSPALPYSTEELKAAGFSPRRPRKGSDNVLFVEDPRRHGFWHPRISAYLTGAYKALDSGMKKKYDDLYEDFFYHRHNGFWKSAALKKLPELLASTRMTACGEDLGMIPACVPETMEELQILSLEVQRMPKAFGQTFGDTSSYPRLSVCTTSTHDMSPLRAWWKEDRKLTQKYYNEVLGYPGTAPDVCEPPVCRKIIEMHISSPSMLAILPLQDWLSMDGRIRCTDPDRERINVPSDPEHRWCYRMHISIEELCSCTGFNSTLRWLNEHYGRV</sequence>
<gene>
    <name evidence="12" type="ORF">IAC06_07340</name>
</gene>
<evidence type="ECO:0000256" key="8">
    <source>
        <dbReference type="ARBA" id="ARBA00022679"/>
    </source>
</evidence>
<evidence type="ECO:0000313" key="13">
    <source>
        <dbReference type="Proteomes" id="UP000823661"/>
    </source>
</evidence>
<dbReference type="AlphaFoldDB" id="A0A9D9EUP4"/>
<evidence type="ECO:0000256" key="1">
    <source>
        <dbReference type="ARBA" id="ARBA00000439"/>
    </source>
</evidence>
<dbReference type="GO" id="GO:0005737">
    <property type="term" value="C:cytoplasm"/>
    <property type="evidence" value="ECO:0007669"/>
    <property type="project" value="UniProtKB-SubCell"/>
</dbReference>
<accession>A0A9D9EUP4</accession>
<dbReference type="PANTHER" id="PTHR32518">
    <property type="match status" value="1"/>
</dbReference>
<evidence type="ECO:0000256" key="7">
    <source>
        <dbReference type="ARBA" id="ARBA00022676"/>
    </source>
</evidence>
<dbReference type="SUPFAM" id="SSF51445">
    <property type="entry name" value="(Trans)glycosidases"/>
    <property type="match status" value="1"/>
</dbReference>
<comment type="similarity">
    <text evidence="3">Belongs to the disproportionating enzyme family.</text>
</comment>
<evidence type="ECO:0000256" key="9">
    <source>
        <dbReference type="ARBA" id="ARBA00023277"/>
    </source>
</evidence>
<dbReference type="Proteomes" id="UP000823661">
    <property type="component" value="Unassembled WGS sequence"/>
</dbReference>
<keyword evidence="8" id="KW-0808">Transferase</keyword>
<keyword evidence="9" id="KW-0119">Carbohydrate metabolism</keyword>
<dbReference type="InterPro" id="IPR003385">
    <property type="entry name" value="Glyco_hydro_77"/>
</dbReference>
<dbReference type="PANTHER" id="PTHR32518:SF3">
    <property type="entry name" value="4-ALPHA-GLUCANOTRANSFERASE"/>
    <property type="match status" value="1"/>
</dbReference>
<dbReference type="Pfam" id="PF02446">
    <property type="entry name" value="Glyco_hydro_77"/>
    <property type="match status" value="1"/>
</dbReference>
<name>A0A9D9EUP4_9BACT</name>
<evidence type="ECO:0000256" key="10">
    <source>
        <dbReference type="ARBA" id="ARBA00031423"/>
    </source>
</evidence>
<evidence type="ECO:0000256" key="5">
    <source>
        <dbReference type="ARBA" id="ARBA00020295"/>
    </source>
</evidence>
<evidence type="ECO:0000256" key="4">
    <source>
        <dbReference type="ARBA" id="ARBA00012560"/>
    </source>
</evidence>
<reference evidence="12" key="1">
    <citation type="submission" date="2020-10" db="EMBL/GenBank/DDBJ databases">
        <authorList>
            <person name="Gilroy R."/>
        </authorList>
    </citation>
    <scope>NUCLEOTIDE SEQUENCE</scope>
    <source>
        <strain evidence="12">B1-20833</strain>
    </source>
</reference>
<evidence type="ECO:0000256" key="11">
    <source>
        <dbReference type="ARBA" id="ARBA00031501"/>
    </source>
</evidence>
<comment type="subcellular location">
    <subcellularLocation>
        <location evidence="2">Cytoplasm</location>
    </subcellularLocation>
</comment>
<dbReference type="Gene3D" id="3.20.20.80">
    <property type="entry name" value="Glycosidases"/>
    <property type="match status" value="1"/>
</dbReference>
<comment type="catalytic activity">
    <reaction evidence="1">
        <text>Transfers a segment of a (1-&gt;4)-alpha-D-glucan to a new position in an acceptor, which may be glucose or a (1-&gt;4)-alpha-D-glucan.</text>
        <dbReference type="EC" id="2.4.1.25"/>
    </reaction>
</comment>
<reference evidence="12" key="2">
    <citation type="journal article" date="2021" name="PeerJ">
        <title>Extensive microbial diversity within the chicken gut microbiome revealed by metagenomics and culture.</title>
        <authorList>
            <person name="Gilroy R."/>
            <person name="Ravi A."/>
            <person name="Getino M."/>
            <person name="Pursley I."/>
            <person name="Horton D.L."/>
            <person name="Alikhan N.F."/>
            <person name="Baker D."/>
            <person name="Gharbi K."/>
            <person name="Hall N."/>
            <person name="Watson M."/>
            <person name="Adriaenssens E.M."/>
            <person name="Foster-Nyarko E."/>
            <person name="Jarju S."/>
            <person name="Secka A."/>
            <person name="Antonio M."/>
            <person name="Oren A."/>
            <person name="Chaudhuri R.R."/>
            <person name="La Ragione R."/>
            <person name="Hildebrand F."/>
            <person name="Pallen M.J."/>
        </authorList>
    </citation>
    <scope>NUCLEOTIDE SEQUENCE</scope>
    <source>
        <strain evidence="12">B1-20833</strain>
    </source>
</reference>
<comment type="caution">
    <text evidence="12">The sequence shown here is derived from an EMBL/GenBank/DDBJ whole genome shotgun (WGS) entry which is preliminary data.</text>
</comment>
<dbReference type="GO" id="GO:0005975">
    <property type="term" value="P:carbohydrate metabolic process"/>
    <property type="evidence" value="ECO:0007669"/>
    <property type="project" value="InterPro"/>
</dbReference>
<protein>
    <recommendedName>
        <fullName evidence="5">4-alpha-glucanotransferase</fullName>
        <ecNumber evidence="4">2.4.1.25</ecNumber>
    </recommendedName>
    <alternativeName>
        <fullName evidence="10">Amylomaltase</fullName>
    </alternativeName>
    <alternativeName>
        <fullName evidence="11">Disproportionating enzyme</fullName>
    </alternativeName>
</protein>
<keyword evidence="6" id="KW-0963">Cytoplasm</keyword>
<evidence type="ECO:0000313" key="12">
    <source>
        <dbReference type="EMBL" id="MBO8452678.1"/>
    </source>
</evidence>
<dbReference type="EC" id="2.4.1.25" evidence="4"/>
<evidence type="ECO:0000256" key="6">
    <source>
        <dbReference type="ARBA" id="ARBA00022490"/>
    </source>
</evidence>
<organism evidence="12 13">
    <name type="scientific">Candidatus Cryptobacteroides intestinavium</name>
    <dbReference type="NCBI Taxonomy" id="2840766"/>
    <lineage>
        <taxon>Bacteria</taxon>
        <taxon>Pseudomonadati</taxon>
        <taxon>Bacteroidota</taxon>
        <taxon>Bacteroidia</taxon>
        <taxon>Bacteroidales</taxon>
        <taxon>Candidatus Cryptobacteroides</taxon>
    </lineage>
</organism>
<dbReference type="EMBL" id="JADIMI010000070">
    <property type="protein sequence ID" value="MBO8452678.1"/>
    <property type="molecule type" value="Genomic_DNA"/>
</dbReference>
<dbReference type="InterPro" id="IPR017853">
    <property type="entry name" value="GH"/>
</dbReference>
<evidence type="ECO:0000256" key="2">
    <source>
        <dbReference type="ARBA" id="ARBA00004496"/>
    </source>
</evidence>
<evidence type="ECO:0000256" key="3">
    <source>
        <dbReference type="ARBA" id="ARBA00005684"/>
    </source>
</evidence>
<dbReference type="GO" id="GO:0004134">
    <property type="term" value="F:4-alpha-glucanotransferase activity"/>
    <property type="evidence" value="ECO:0007669"/>
    <property type="project" value="UniProtKB-EC"/>
</dbReference>
<proteinExistence type="inferred from homology"/>
<keyword evidence="7" id="KW-0328">Glycosyltransferase</keyword>